<name>A0ABU8DCC2_ERWAP</name>
<dbReference type="Gene3D" id="2.40.170.20">
    <property type="entry name" value="TonB-dependent receptor, beta-barrel domain"/>
    <property type="match status" value="1"/>
</dbReference>
<dbReference type="InterPro" id="IPR036942">
    <property type="entry name" value="Beta-barrel_TonB_sf"/>
</dbReference>
<dbReference type="InterPro" id="IPR037066">
    <property type="entry name" value="Plug_dom_sf"/>
</dbReference>
<evidence type="ECO:0000256" key="2">
    <source>
        <dbReference type="ARBA" id="ARBA00009810"/>
    </source>
</evidence>
<dbReference type="Gene3D" id="2.170.130.10">
    <property type="entry name" value="TonB-dependent receptor, plug domain"/>
    <property type="match status" value="1"/>
</dbReference>
<keyword evidence="13 14" id="KW-0998">Cell outer membrane</keyword>
<dbReference type="InterPro" id="IPR010105">
    <property type="entry name" value="TonB_sidphr_rcpt"/>
</dbReference>
<evidence type="ECO:0000256" key="15">
    <source>
        <dbReference type="RuleBase" id="RU003357"/>
    </source>
</evidence>
<evidence type="ECO:0000256" key="7">
    <source>
        <dbReference type="ARBA" id="ARBA00022729"/>
    </source>
</evidence>
<evidence type="ECO:0000256" key="16">
    <source>
        <dbReference type="SAM" id="SignalP"/>
    </source>
</evidence>
<comment type="subcellular location">
    <subcellularLocation>
        <location evidence="1 14">Cell outer membrane</location>
        <topology evidence="1 14">Multi-pass membrane protein</topology>
    </subcellularLocation>
</comment>
<evidence type="ECO:0000313" key="20">
    <source>
        <dbReference type="Proteomes" id="UP001306592"/>
    </source>
</evidence>
<dbReference type="InterPro" id="IPR039426">
    <property type="entry name" value="TonB-dep_rcpt-like"/>
</dbReference>
<dbReference type="PANTHER" id="PTHR32552">
    <property type="entry name" value="FERRICHROME IRON RECEPTOR-RELATED"/>
    <property type="match status" value="1"/>
</dbReference>
<accession>A0ABU8DCC2</accession>
<reference evidence="19 20" key="1">
    <citation type="submission" date="2024-02" db="EMBL/GenBank/DDBJ databases">
        <title>First report Erwinia aphidicola in onion in Chile.</title>
        <authorList>
            <person name="Valenzuela M."/>
            <person name="Pena M."/>
            <person name="Dutta B."/>
        </authorList>
    </citation>
    <scope>NUCLEOTIDE SEQUENCE [LARGE SCALE GENOMIC DNA]</scope>
    <source>
        <strain evidence="19 20">QCJ3A</strain>
    </source>
</reference>
<dbReference type="Proteomes" id="UP001306592">
    <property type="component" value="Unassembled WGS sequence"/>
</dbReference>
<protein>
    <submittedName>
        <fullName evidence="19">Ferrichrome porin FhuA</fullName>
    </submittedName>
</protein>
<keyword evidence="20" id="KW-1185">Reference proteome</keyword>
<evidence type="ECO:0000256" key="1">
    <source>
        <dbReference type="ARBA" id="ARBA00004571"/>
    </source>
</evidence>
<keyword evidence="7 16" id="KW-0732">Signal</keyword>
<keyword evidence="5" id="KW-0410">Iron transport</keyword>
<keyword evidence="9" id="KW-0406">Ion transport</keyword>
<evidence type="ECO:0000259" key="18">
    <source>
        <dbReference type="Pfam" id="PF07715"/>
    </source>
</evidence>
<dbReference type="CDD" id="cd01347">
    <property type="entry name" value="ligand_gated_channel"/>
    <property type="match status" value="1"/>
</dbReference>
<dbReference type="RefSeq" id="WP_048918730.1">
    <property type="nucleotide sequence ID" value="NZ_JBANEI010000002.1"/>
</dbReference>
<dbReference type="InterPro" id="IPR012910">
    <property type="entry name" value="Plug_dom"/>
</dbReference>
<dbReference type="Pfam" id="PF07715">
    <property type="entry name" value="Plug"/>
    <property type="match status" value="1"/>
</dbReference>
<feature type="domain" description="TonB-dependent receptor-like beta-barrel" evidence="17">
    <location>
        <begin position="241"/>
        <end position="690"/>
    </location>
</feature>
<evidence type="ECO:0000259" key="17">
    <source>
        <dbReference type="Pfam" id="PF00593"/>
    </source>
</evidence>
<keyword evidence="6 14" id="KW-0812">Transmembrane</keyword>
<keyword evidence="4 14" id="KW-1134">Transmembrane beta strand</keyword>
<keyword evidence="3 14" id="KW-0813">Transport</keyword>
<feature type="signal peptide" evidence="16">
    <location>
        <begin position="1"/>
        <end position="33"/>
    </location>
</feature>
<evidence type="ECO:0000256" key="12">
    <source>
        <dbReference type="ARBA" id="ARBA00023170"/>
    </source>
</evidence>
<dbReference type="EMBL" id="JBANEI010000002">
    <property type="protein sequence ID" value="MEI2681169.1"/>
    <property type="molecule type" value="Genomic_DNA"/>
</dbReference>
<evidence type="ECO:0000313" key="19">
    <source>
        <dbReference type="EMBL" id="MEI2681169.1"/>
    </source>
</evidence>
<dbReference type="PANTHER" id="PTHR32552:SF68">
    <property type="entry name" value="FERRICHROME OUTER MEMBRANE TRANSPORTER_PHAGE RECEPTOR"/>
    <property type="match status" value="1"/>
</dbReference>
<evidence type="ECO:0000256" key="5">
    <source>
        <dbReference type="ARBA" id="ARBA00022496"/>
    </source>
</evidence>
<keyword evidence="10 15" id="KW-0798">TonB box</keyword>
<feature type="chain" id="PRO_5045176718" evidence="16">
    <location>
        <begin position="34"/>
        <end position="721"/>
    </location>
</feature>
<dbReference type="SUPFAM" id="SSF56935">
    <property type="entry name" value="Porins"/>
    <property type="match status" value="1"/>
</dbReference>
<keyword evidence="8" id="KW-0408">Iron</keyword>
<evidence type="ECO:0000256" key="6">
    <source>
        <dbReference type="ARBA" id="ARBA00022692"/>
    </source>
</evidence>
<gene>
    <name evidence="19" type="primary">fhuA</name>
    <name evidence="19" type="ORF">V8N49_05785</name>
</gene>
<evidence type="ECO:0000256" key="4">
    <source>
        <dbReference type="ARBA" id="ARBA00022452"/>
    </source>
</evidence>
<evidence type="ECO:0000256" key="9">
    <source>
        <dbReference type="ARBA" id="ARBA00023065"/>
    </source>
</evidence>
<organism evidence="19 20">
    <name type="scientific">Erwinia aphidicola</name>
    <dbReference type="NCBI Taxonomy" id="68334"/>
    <lineage>
        <taxon>Bacteria</taxon>
        <taxon>Pseudomonadati</taxon>
        <taxon>Pseudomonadota</taxon>
        <taxon>Gammaproteobacteria</taxon>
        <taxon>Enterobacterales</taxon>
        <taxon>Erwiniaceae</taxon>
        <taxon>Erwinia</taxon>
    </lineage>
</organism>
<evidence type="ECO:0000256" key="11">
    <source>
        <dbReference type="ARBA" id="ARBA00023136"/>
    </source>
</evidence>
<sequence length="721" mass="80333">MNVYAVSTTVGRYFPLLLAANCFATTPTLTVNADDAPPQEDAWGPAATLAAKRSASGSKTDTALEKIPQSVSVVTAAELQRMQPQSVKEALSYTPGVTVNASGSANLFDNVAIRGFGGQQNINEYLDGIKLQGDSYSLAAIDPYMLERVEVLHGPASVLYGKSSPGGLIALVSKQPLGERLREIQFQMGNQNLYETGFDFSDIVDDDPRYSWRLTGLARSNDAQQVNAREKRYAVAPSFRWQPNVHTSLTLLTQFQHEPESGYNGWLPRQGTVDPFVTADGKQHKLSTRFSDGERSGRYQHTQNLAGYRLIHDLSDSWQVRQNVRYMHLDSHSTGFNGIGYIAPQTLMRSSAHFDERLSNIDVDTQMEGKLASGPLDHRLLFGIDYMHMRDDINGFYGLADPLDLLNTQYGDDTIPEFGRMPQKTLDRQQQTGIYAQDQAQWRRWVVTLGGRYDWAMTSAFDRVARSTNRRHDKQFSWRGGVNYLFDNGIAPYFSFSESFQPTSGSDVHHHTFSPSRGKQYELGLKFVPQDRPIVLTAALFQLVKNKNLVVDTSVGAGMGMGSFSKQAGKTRSRGLELEAKAAVNLNLNLSASYTFTDVRYARDGSEQSDRRPYQIPANMASLWADYTFHQTALSGLTLGSGVRYVGSSWGDTANSFKVKPYTLVDAVMRYDLARVGLPGSNVALNINNLLDRHYVASCMSGYACYWGRDRRIIATMTFRY</sequence>
<evidence type="ECO:0000256" key="10">
    <source>
        <dbReference type="ARBA" id="ARBA00023077"/>
    </source>
</evidence>
<evidence type="ECO:0000256" key="14">
    <source>
        <dbReference type="PROSITE-ProRule" id="PRU01360"/>
    </source>
</evidence>
<dbReference type="InterPro" id="IPR000531">
    <property type="entry name" value="Beta-barrel_TonB"/>
</dbReference>
<feature type="domain" description="TonB-dependent receptor plug" evidence="18">
    <location>
        <begin position="64"/>
        <end position="167"/>
    </location>
</feature>
<keyword evidence="11 14" id="KW-0472">Membrane</keyword>
<evidence type="ECO:0000256" key="3">
    <source>
        <dbReference type="ARBA" id="ARBA00022448"/>
    </source>
</evidence>
<comment type="caution">
    <text evidence="19">The sequence shown here is derived from an EMBL/GenBank/DDBJ whole genome shotgun (WGS) entry which is preliminary data.</text>
</comment>
<dbReference type="NCBIfam" id="NF007465">
    <property type="entry name" value="PRK10044.1"/>
    <property type="match status" value="1"/>
</dbReference>
<keyword evidence="12" id="KW-0675">Receptor</keyword>
<evidence type="ECO:0000256" key="13">
    <source>
        <dbReference type="ARBA" id="ARBA00023237"/>
    </source>
</evidence>
<dbReference type="Pfam" id="PF00593">
    <property type="entry name" value="TonB_dep_Rec_b-barrel"/>
    <property type="match status" value="1"/>
</dbReference>
<proteinExistence type="inferred from homology"/>
<dbReference type="NCBIfam" id="TIGR01783">
    <property type="entry name" value="TonB-siderophor"/>
    <property type="match status" value="1"/>
</dbReference>
<evidence type="ECO:0000256" key="8">
    <source>
        <dbReference type="ARBA" id="ARBA00023004"/>
    </source>
</evidence>
<dbReference type="PROSITE" id="PS52016">
    <property type="entry name" value="TONB_DEPENDENT_REC_3"/>
    <property type="match status" value="1"/>
</dbReference>
<comment type="similarity">
    <text evidence="2 14 15">Belongs to the TonB-dependent receptor family.</text>
</comment>